<protein>
    <submittedName>
        <fullName evidence="2">Uncharacterized protein</fullName>
    </submittedName>
</protein>
<evidence type="ECO:0000313" key="2">
    <source>
        <dbReference type="EMBL" id="MCB5181515.1"/>
    </source>
</evidence>
<accession>A0ABS8BA66</accession>
<dbReference type="EMBL" id="JAJAUY010000077">
    <property type="protein sequence ID" value="MCB5181515.1"/>
    <property type="molecule type" value="Genomic_DNA"/>
</dbReference>
<name>A0ABS8BA66_9ACTN</name>
<reference evidence="2 3" key="1">
    <citation type="submission" date="2021-10" db="EMBL/GenBank/DDBJ databases">
        <title>Streptomyces sp. strain SMC 277, a novel streptomycete isolated from soil.</title>
        <authorList>
            <person name="Chanama M."/>
        </authorList>
    </citation>
    <scope>NUCLEOTIDE SEQUENCE [LARGE SCALE GENOMIC DNA]</scope>
    <source>
        <strain evidence="2 3">SMC 277</strain>
    </source>
</reference>
<feature type="region of interest" description="Disordered" evidence="1">
    <location>
        <begin position="42"/>
        <end position="68"/>
    </location>
</feature>
<keyword evidence="3" id="KW-1185">Reference proteome</keyword>
<evidence type="ECO:0000313" key="3">
    <source>
        <dbReference type="Proteomes" id="UP001199054"/>
    </source>
</evidence>
<dbReference type="Proteomes" id="UP001199054">
    <property type="component" value="Unassembled WGS sequence"/>
</dbReference>
<comment type="caution">
    <text evidence="2">The sequence shown here is derived from an EMBL/GenBank/DDBJ whole genome shotgun (WGS) entry which is preliminary data.</text>
</comment>
<organism evidence="2 3">
    <name type="scientific">Streptomyces antimicrobicus</name>
    <dbReference type="NCBI Taxonomy" id="2883108"/>
    <lineage>
        <taxon>Bacteria</taxon>
        <taxon>Bacillati</taxon>
        <taxon>Actinomycetota</taxon>
        <taxon>Actinomycetes</taxon>
        <taxon>Kitasatosporales</taxon>
        <taxon>Streptomycetaceae</taxon>
        <taxon>Streptomyces</taxon>
    </lineage>
</organism>
<dbReference type="RefSeq" id="WP_226728598.1">
    <property type="nucleotide sequence ID" value="NZ_JAJAUY010000077.1"/>
</dbReference>
<sequence length="68" mass="7252">MTDEETADVLRDTIDAYLNEVDPDYLDSDDLAWSLVHALRRATQQPAPPTPSLGEETAAPGRTGGAPG</sequence>
<evidence type="ECO:0000256" key="1">
    <source>
        <dbReference type="SAM" id="MobiDB-lite"/>
    </source>
</evidence>
<proteinExistence type="predicted"/>
<gene>
    <name evidence="2" type="ORF">LG632_19265</name>
</gene>